<evidence type="ECO:0000256" key="9">
    <source>
        <dbReference type="ARBA" id="ARBA00022989"/>
    </source>
</evidence>
<evidence type="ECO:0000256" key="6">
    <source>
        <dbReference type="ARBA" id="ARBA00022516"/>
    </source>
</evidence>
<comment type="subcellular location">
    <subcellularLocation>
        <location evidence="2">Endomembrane system</location>
        <topology evidence="2">Multi-pass membrane protein</topology>
    </subcellularLocation>
</comment>
<evidence type="ECO:0000256" key="2">
    <source>
        <dbReference type="ARBA" id="ARBA00004127"/>
    </source>
</evidence>
<evidence type="ECO:0000256" key="13">
    <source>
        <dbReference type="ARBA" id="ARBA00023264"/>
    </source>
</evidence>
<dbReference type="Proteomes" id="UP000228948">
    <property type="component" value="Chromosome"/>
</dbReference>
<dbReference type="GO" id="GO:0003882">
    <property type="term" value="F:CDP-diacylglycerol-serine O-phosphatidyltransferase activity"/>
    <property type="evidence" value="ECO:0007669"/>
    <property type="project" value="UniProtKB-EC"/>
</dbReference>
<dbReference type="GO" id="GO:0016020">
    <property type="term" value="C:membrane"/>
    <property type="evidence" value="ECO:0007669"/>
    <property type="project" value="InterPro"/>
</dbReference>
<keyword evidence="10" id="KW-0443">Lipid metabolism</keyword>
<keyword evidence="7 15" id="KW-0808">Transferase</keyword>
<proteinExistence type="inferred from homology"/>
<evidence type="ECO:0000256" key="7">
    <source>
        <dbReference type="ARBA" id="ARBA00022679"/>
    </source>
</evidence>
<evidence type="ECO:0000256" key="8">
    <source>
        <dbReference type="ARBA" id="ARBA00022692"/>
    </source>
</evidence>
<organism evidence="17 18">
    <name type="scientific">Roseinatronobacter bogoriensis subsp. barguzinensis</name>
    <dbReference type="NCBI Taxonomy" id="441209"/>
    <lineage>
        <taxon>Bacteria</taxon>
        <taxon>Pseudomonadati</taxon>
        <taxon>Pseudomonadota</taxon>
        <taxon>Alphaproteobacteria</taxon>
        <taxon>Rhodobacterales</taxon>
        <taxon>Paracoccaceae</taxon>
        <taxon>Roseinatronobacter</taxon>
    </lineage>
</organism>
<feature type="transmembrane region" description="Helical" evidence="16">
    <location>
        <begin position="132"/>
        <end position="151"/>
    </location>
</feature>
<reference evidence="17 18" key="1">
    <citation type="submission" date="2017-11" db="EMBL/GenBank/DDBJ databases">
        <title>Revised Sequence and Annotation of the Rhodobaca barguzinensis strain alga05 Genome.</title>
        <authorList>
            <person name="Kopejtka K."/>
            <person name="Tomasch J.M."/>
            <person name="Bunk B."/>
            <person name="Koblizek M."/>
        </authorList>
    </citation>
    <scope>NUCLEOTIDE SEQUENCE [LARGE SCALE GENOMIC DNA]</scope>
    <source>
        <strain evidence="18">alga05</strain>
    </source>
</reference>
<dbReference type="KEGG" id="rbg:BG454_01620"/>
<dbReference type="RefSeq" id="WP_071479974.1">
    <property type="nucleotide sequence ID" value="NZ_CP024899.1"/>
</dbReference>
<dbReference type="GO" id="GO:0012505">
    <property type="term" value="C:endomembrane system"/>
    <property type="evidence" value="ECO:0007669"/>
    <property type="project" value="UniProtKB-SubCell"/>
</dbReference>
<evidence type="ECO:0000256" key="3">
    <source>
        <dbReference type="ARBA" id="ARBA00010441"/>
    </source>
</evidence>
<feature type="transmembrane region" description="Helical" evidence="16">
    <location>
        <begin position="38"/>
        <end position="56"/>
    </location>
</feature>
<keyword evidence="6" id="KW-0444">Lipid biosynthesis</keyword>
<keyword evidence="13" id="KW-1208">Phospholipid metabolism</keyword>
<evidence type="ECO:0000256" key="11">
    <source>
        <dbReference type="ARBA" id="ARBA00023136"/>
    </source>
</evidence>
<evidence type="ECO:0000256" key="15">
    <source>
        <dbReference type="RuleBase" id="RU003750"/>
    </source>
</evidence>
<evidence type="ECO:0000313" key="18">
    <source>
        <dbReference type="Proteomes" id="UP000228948"/>
    </source>
</evidence>
<dbReference type="InterPro" id="IPR048254">
    <property type="entry name" value="CDP_ALCOHOL_P_TRANSF_CS"/>
</dbReference>
<evidence type="ECO:0000313" key="17">
    <source>
        <dbReference type="EMBL" id="ATX64689.1"/>
    </source>
</evidence>
<keyword evidence="11 16" id="KW-0472">Membrane</keyword>
<dbReference type="OrthoDB" id="9777147at2"/>
<dbReference type="InterPro" id="IPR043130">
    <property type="entry name" value="CDP-OH_PTrfase_TM_dom"/>
</dbReference>
<keyword evidence="8 16" id="KW-0812">Transmembrane</keyword>
<dbReference type="EC" id="2.7.8.8" evidence="4"/>
<dbReference type="Pfam" id="PF01066">
    <property type="entry name" value="CDP-OH_P_transf"/>
    <property type="match status" value="1"/>
</dbReference>
<comment type="similarity">
    <text evidence="3 15">Belongs to the CDP-alcohol phosphatidyltransferase class-I family.</text>
</comment>
<feature type="transmembrane region" description="Helical" evidence="16">
    <location>
        <begin position="218"/>
        <end position="234"/>
    </location>
</feature>
<evidence type="ECO:0000256" key="16">
    <source>
        <dbReference type="SAM" id="Phobius"/>
    </source>
</evidence>
<feature type="transmembrane region" description="Helical" evidence="16">
    <location>
        <begin position="12"/>
        <end position="32"/>
    </location>
</feature>
<evidence type="ECO:0000256" key="4">
    <source>
        <dbReference type="ARBA" id="ARBA00013174"/>
    </source>
</evidence>
<gene>
    <name evidence="17" type="primary">pssA</name>
    <name evidence="17" type="ORF">BG454_01620</name>
</gene>
<evidence type="ECO:0000256" key="1">
    <source>
        <dbReference type="ARBA" id="ARBA00000287"/>
    </source>
</evidence>
<keyword evidence="18" id="KW-1185">Reference proteome</keyword>
<dbReference type="EMBL" id="CP024899">
    <property type="protein sequence ID" value="ATX64689.1"/>
    <property type="molecule type" value="Genomic_DNA"/>
</dbReference>
<dbReference type="AlphaFoldDB" id="A0A2K8K5J0"/>
<dbReference type="STRING" id="441209.GCA_001870665_00912"/>
<dbReference type="Gene3D" id="1.20.120.1760">
    <property type="match status" value="1"/>
</dbReference>
<keyword evidence="12" id="KW-0594">Phospholipid biosynthesis</keyword>
<feature type="transmembrane region" description="Helical" evidence="16">
    <location>
        <begin position="195"/>
        <end position="212"/>
    </location>
</feature>
<comment type="catalytic activity">
    <reaction evidence="1">
        <text>a CDP-1,2-diacyl-sn-glycerol + L-serine = a 1,2-diacyl-sn-glycero-3-phospho-L-serine + CMP + H(+)</text>
        <dbReference type="Rhea" id="RHEA:16913"/>
        <dbReference type="ChEBI" id="CHEBI:15378"/>
        <dbReference type="ChEBI" id="CHEBI:33384"/>
        <dbReference type="ChEBI" id="CHEBI:57262"/>
        <dbReference type="ChEBI" id="CHEBI:58332"/>
        <dbReference type="ChEBI" id="CHEBI:60377"/>
        <dbReference type="EC" id="2.7.8.8"/>
    </reaction>
</comment>
<sequence>MTRERLPLLQLVPNLVTILGMCAGLSAIRFTFDERYELAAALIIFAAVMDGFDGILARKLNAASSFGAELDSFADFVSFGVAPGILVFGYALAGPMAGVGWIFVLVFAVCACLRLARFNISRAAPDGTTQRHFVGVPAPAGAMLGLLPVYLGLSDLLDPSQAPVLVALYLAGIGLLMVSRLPTPSLKAVRIARENAIWILIGMTAFIGFLFLRTWITLVVADIAYLAVLGWLAWQRKRGKQRT</sequence>
<name>A0A2K8K5J0_9RHOB</name>
<evidence type="ECO:0000256" key="10">
    <source>
        <dbReference type="ARBA" id="ARBA00023098"/>
    </source>
</evidence>
<dbReference type="PROSITE" id="PS00379">
    <property type="entry name" value="CDP_ALCOHOL_P_TRANSF"/>
    <property type="match status" value="1"/>
</dbReference>
<dbReference type="NCBIfam" id="TIGR00473">
    <property type="entry name" value="pssA"/>
    <property type="match status" value="1"/>
</dbReference>
<feature type="transmembrane region" description="Helical" evidence="16">
    <location>
        <begin position="76"/>
        <end position="93"/>
    </location>
</feature>
<dbReference type="InterPro" id="IPR004533">
    <property type="entry name" value="CDP-diaglyc--ser_O-PTrfase"/>
</dbReference>
<accession>A0A2K8K5J0</accession>
<evidence type="ECO:0000256" key="12">
    <source>
        <dbReference type="ARBA" id="ARBA00023209"/>
    </source>
</evidence>
<dbReference type="GO" id="GO:0008654">
    <property type="term" value="P:phospholipid biosynthetic process"/>
    <property type="evidence" value="ECO:0007669"/>
    <property type="project" value="UniProtKB-KW"/>
</dbReference>
<protein>
    <recommendedName>
        <fullName evidence="5">CDP-diacylglycerol--serine O-phosphatidyltransferase</fullName>
        <ecNumber evidence="4">2.7.8.8</ecNumber>
    </recommendedName>
    <alternativeName>
        <fullName evidence="14">Phosphatidylserine synthase</fullName>
    </alternativeName>
</protein>
<evidence type="ECO:0000256" key="5">
    <source>
        <dbReference type="ARBA" id="ARBA00017171"/>
    </source>
</evidence>
<feature type="transmembrane region" description="Helical" evidence="16">
    <location>
        <begin position="163"/>
        <end position="183"/>
    </location>
</feature>
<dbReference type="InterPro" id="IPR000462">
    <property type="entry name" value="CDP-OH_P_trans"/>
</dbReference>
<evidence type="ECO:0000256" key="14">
    <source>
        <dbReference type="ARBA" id="ARBA00032361"/>
    </source>
</evidence>
<dbReference type="PANTHER" id="PTHR14269:SF61">
    <property type="entry name" value="CDP-DIACYLGLYCEROL--SERINE O-PHOSPHATIDYLTRANSFERASE"/>
    <property type="match status" value="1"/>
</dbReference>
<dbReference type="InterPro" id="IPR050324">
    <property type="entry name" value="CDP-alcohol_PTase-I"/>
</dbReference>
<keyword evidence="9 16" id="KW-1133">Transmembrane helix</keyword>
<dbReference type="PANTHER" id="PTHR14269">
    <property type="entry name" value="CDP-DIACYLGLYCEROL--GLYCEROL-3-PHOSPHATE 3-PHOSPHATIDYLTRANSFERASE-RELATED"/>
    <property type="match status" value="1"/>
</dbReference>